<dbReference type="InterPro" id="IPR029787">
    <property type="entry name" value="Nucleotide_cyclase"/>
</dbReference>
<evidence type="ECO:0000256" key="1">
    <source>
        <dbReference type="ARBA" id="ARBA00001946"/>
    </source>
</evidence>
<dbReference type="NCBIfam" id="TIGR00254">
    <property type="entry name" value="GGDEF"/>
    <property type="match status" value="1"/>
</dbReference>
<dbReference type="Proteomes" id="UP000280405">
    <property type="component" value="Unassembled WGS sequence"/>
</dbReference>
<keyword evidence="4" id="KW-0812">Transmembrane</keyword>
<keyword evidence="4" id="KW-0472">Membrane</keyword>
<dbReference type="GO" id="GO:1902201">
    <property type="term" value="P:negative regulation of bacterial-type flagellum-dependent cell motility"/>
    <property type="evidence" value="ECO:0007669"/>
    <property type="project" value="TreeGrafter"/>
</dbReference>
<reference evidence="6 7" key="1">
    <citation type="submission" date="2018-09" db="EMBL/GenBank/DDBJ databases">
        <title>The draft genome of Acinetobacter spp. strains.</title>
        <authorList>
            <person name="Qin J."/>
            <person name="Feng Y."/>
            <person name="Zong Z."/>
        </authorList>
    </citation>
    <scope>NUCLEOTIDE SEQUENCE [LARGE SCALE GENOMIC DNA]</scope>
    <source>
        <strain evidence="6 7">WCHAc060115</strain>
    </source>
</reference>
<dbReference type="EC" id="2.7.7.65" evidence="2"/>
<feature type="transmembrane region" description="Helical" evidence="4">
    <location>
        <begin position="163"/>
        <end position="184"/>
    </location>
</feature>
<comment type="catalytic activity">
    <reaction evidence="3">
        <text>2 GTP = 3',3'-c-di-GMP + 2 diphosphate</text>
        <dbReference type="Rhea" id="RHEA:24898"/>
        <dbReference type="ChEBI" id="CHEBI:33019"/>
        <dbReference type="ChEBI" id="CHEBI:37565"/>
        <dbReference type="ChEBI" id="CHEBI:58805"/>
        <dbReference type="EC" id="2.7.7.65"/>
    </reaction>
</comment>
<sequence length="495" mass="56559">MLKIRFSNQALKQNISAFFIVAVVIFVCALMGILGRPLFFLAIFWPANAVLLGMFLRFHKLKNFGSWFGAFSGFMIADLITGNYFLLTLFLTIANLLHVIVTLLLIRLFKLNYKQYNKGLTFLYLFAISAFGGCLAAPVFASLTVPYLPNTFMSMDRIWIDFGMWWTGEILNVIAFLPIILAIPERKVFKKYLEEYKQKPLQSKTLLPLVAVIVSVILTHFFIGPGAIMFPIAALVWASLSYNLFFVSIINCIVCMLLYNSLTSYYIAQSPDAYLATTISVRIGLLMLALGPLTLTIISLNRQKLYHQILYLANHDGLTTAMNRRFFYEESERAVTKEIEKYQSHSVTILVLDLDHFKKINDQYGHVVGDFVLQEFTRQVKAQLRSNDLFGRLGGEEFAILLKDLSLEQSVNIAQRICNRVFNTPIRLDDQRELNISVSIGLSYQTLPYCVPFQQLIKRADEALYQAKEKGRNRLCLESNLNLEHTLEVHPNLQM</sequence>
<evidence type="ECO:0000313" key="7">
    <source>
        <dbReference type="Proteomes" id="UP000280405"/>
    </source>
</evidence>
<dbReference type="SUPFAM" id="SSF55073">
    <property type="entry name" value="Nucleotide cyclase"/>
    <property type="match status" value="1"/>
</dbReference>
<dbReference type="InterPro" id="IPR000160">
    <property type="entry name" value="GGDEF_dom"/>
</dbReference>
<feature type="transmembrane region" description="Helical" evidence="4">
    <location>
        <begin position="39"/>
        <end position="56"/>
    </location>
</feature>
<evidence type="ECO:0000259" key="5">
    <source>
        <dbReference type="PROSITE" id="PS50887"/>
    </source>
</evidence>
<dbReference type="Gene3D" id="3.30.70.270">
    <property type="match status" value="1"/>
</dbReference>
<protein>
    <recommendedName>
        <fullName evidence="2">diguanylate cyclase</fullName>
        <ecNumber evidence="2">2.7.7.65</ecNumber>
    </recommendedName>
</protein>
<evidence type="ECO:0000256" key="2">
    <source>
        <dbReference type="ARBA" id="ARBA00012528"/>
    </source>
</evidence>
<dbReference type="EMBL" id="RAXT01000001">
    <property type="protein sequence ID" value="RKG40975.1"/>
    <property type="molecule type" value="Genomic_DNA"/>
</dbReference>
<dbReference type="PROSITE" id="PS50887">
    <property type="entry name" value="GGDEF"/>
    <property type="match status" value="1"/>
</dbReference>
<dbReference type="CDD" id="cd01949">
    <property type="entry name" value="GGDEF"/>
    <property type="match status" value="1"/>
</dbReference>
<feature type="domain" description="GGDEF" evidence="5">
    <location>
        <begin position="345"/>
        <end position="480"/>
    </location>
</feature>
<comment type="caution">
    <text evidence="6">The sequence shown here is derived from an EMBL/GenBank/DDBJ whole genome shotgun (WGS) entry which is preliminary data.</text>
</comment>
<evidence type="ECO:0000256" key="4">
    <source>
        <dbReference type="SAM" id="Phobius"/>
    </source>
</evidence>
<name>A0A3A8F299_9GAMM</name>
<gene>
    <name evidence="6" type="ORF">D7V20_00870</name>
</gene>
<comment type="cofactor">
    <cofactor evidence="1">
        <name>Mg(2+)</name>
        <dbReference type="ChEBI" id="CHEBI:18420"/>
    </cofactor>
</comment>
<keyword evidence="4" id="KW-1133">Transmembrane helix</keyword>
<dbReference type="AlphaFoldDB" id="A0A3A8F299"/>
<evidence type="ECO:0000256" key="3">
    <source>
        <dbReference type="ARBA" id="ARBA00034247"/>
    </source>
</evidence>
<evidence type="ECO:0000313" key="6">
    <source>
        <dbReference type="EMBL" id="RKG40975.1"/>
    </source>
</evidence>
<dbReference type="GO" id="GO:0052621">
    <property type="term" value="F:diguanylate cyclase activity"/>
    <property type="evidence" value="ECO:0007669"/>
    <property type="project" value="UniProtKB-EC"/>
</dbReference>
<dbReference type="GO" id="GO:0005886">
    <property type="term" value="C:plasma membrane"/>
    <property type="evidence" value="ECO:0007669"/>
    <property type="project" value="TreeGrafter"/>
</dbReference>
<dbReference type="Pfam" id="PF00990">
    <property type="entry name" value="GGDEF"/>
    <property type="match status" value="1"/>
</dbReference>
<dbReference type="SMART" id="SM00267">
    <property type="entry name" value="GGDEF"/>
    <property type="match status" value="1"/>
</dbReference>
<feature type="transmembrane region" description="Helical" evidence="4">
    <location>
        <begin position="86"/>
        <end position="109"/>
    </location>
</feature>
<dbReference type="GO" id="GO:0043709">
    <property type="term" value="P:cell adhesion involved in single-species biofilm formation"/>
    <property type="evidence" value="ECO:0007669"/>
    <property type="project" value="TreeGrafter"/>
</dbReference>
<dbReference type="PANTHER" id="PTHR45138">
    <property type="entry name" value="REGULATORY COMPONENTS OF SENSORY TRANSDUCTION SYSTEM"/>
    <property type="match status" value="1"/>
</dbReference>
<dbReference type="RefSeq" id="WP_120382468.1">
    <property type="nucleotide sequence ID" value="NZ_RAXT01000001.1"/>
</dbReference>
<accession>A0A3A8F299</accession>
<feature type="transmembrane region" description="Helical" evidence="4">
    <location>
        <begin position="121"/>
        <end position="143"/>
    </location>
</feature>
<feature type="transmembrane region" description="Helical" evidence="4">
    <location>
        <begin position="279"/>
        <end position="300"/>
    </location>
</feature>
<organism evidence="6 7">
    <name type="scientific">Acinetobacter rongchengensis</name>
    <dbReference type="NCBI Taxonomy" id="2419601"/>
    <lineage>
        <taxon>Bacteria</taxon>
        <taxon>Pseudomonadati</taxon>
        <taxon>Pseudomonadota</taxon>
        <taxon>Gammaproteobacteria</taxon>
        <taxon>Moraxellales</taxon>
        <taxon>Moraxellaceae</taxon>
        <taxon>Acinetobacter</taxon>
    </lineage>
</organism>
<dbReference type="InterPro" id="IPR050469">
    <property type="entry name" value="Diguanylate_Cyclase"/>
</dbReference>
<dbReference type="FunFam" id="3.30.70.270:FF:000001">
    <property type="entry name" value="Diguanylate cyclase domain protein"/>
    <property type="match status" value="1"/>
</dbReference>
<dbReference type="InterPro" id="IPR043128">
    <property type="entry name" value="Rev_trsase/Diguanyl_cyclase"/>
</dbReference>
<feature type="transmembrane region" description="Helical" evidence="4">
    <location>
        <begin position="205"/>
        <end position="238"/>
    </location>
</feature>
<dbReference type="PANTHER" id="PTHR45138:SF9">
    <property type="entry name" value="DIGUANYLATE CYCLASE DGCM-RELATED"/>
    <property type="match status" value="1"/>
</dbReference>
<dbReference type="OrthoDB" id="9812260at2"/>
<feature type="transmembrane region" description="Helical" evidence="4">
    <location>
        <begin position="63"/>
        <end position="80"/>
    </location>
</feature>
<feature type="transmembrane region" description="Helical" evidence="4">
    <location>
        <begin position="15"/>
        <end position="33"/>
    </location>
</feature>
<proteinExistence type="predicted"/>
<feature type="transmembrane region" description="Helical" evidence="4">
    <location>
        <begin position="244"/>
        <end position="267"/>
    </location>
</feature>
<keyword evidence="7" id="KW-1185">Reference proteome</keyword>